<dbReference type="Proteomes" id="UP000594262">
    <property type="component" value="Unplaced"/>
</dbReference>
<proteinExistence type="predicted"/>
<dbReference type="PROSITE" id="PS50053">
    <property type="entry name" value="UBIQUITIN_2"/>
    <property type="match status" value="1"/>
</dbReference>
<dbReference type="SMART" id="SM00213">
    <property type="entry name" value="UBQ"/>
    <property type="match status" value="1"/>
</dbReference>
<sequence>MALKTICLKFLTREEKADVFENNFRCIRDIKEWAGKKYKVHFWNQSLLFNGKVLKNDYKNLFELFRENPNDSGTLNFQVLAAKTPFNIKIVQYSDSSNRKHFLLEVHEDDTIATVKEKLHALKPKYPIPYISLCDYCDPRIELEDDKTLVDYGLQPRSSVELRRIITLVVKLQAKNGQTLKKDSFTYVSKYLDERLLIDLINDITKEMDLPKATTYYFMVNGAREGHNFGCESIRNVVCNFGEEIHCIFKLL</sequence>
<keyword evidence="3" id="KW-1185">Reference proteome</keyword>
<evidence type="ECO:0000313" key="3">
    <source>
        <dbReference type="Proteomes" id="UP000594262"/>
    </source>
</evidence>
<name>A0A7M5VGM6_9CNID</name>
<dbReference type="SUPFAM" id="SSF54236">
    <property type="entry name" value="Ubiquitin-like"/>
    <property type="match status" value="1"/>
</dbReference>
<reference evidence="2" key="1">
    <citation type="submission" date="2021-01" db="UniProtKB">
        <authorList>
            <consortium name="EnsemblMetazoa"/>
        </authorList>
    </citation>
    <scope>IDENTIFICATION</scope>
</reference>
<dbReference type="InterPro" id="IPR000626">
    <property type="entry name" value="Ubiquitin-like_dom"/>
</dbReference>
<organism evidence="2 3">
    <name type="scientific">Clytia hemisphaerica</name>
    <dbReference type="NCBI Taxonomy" id="252671"/>
    <lineage>
        <taxon>Eukaryota</taxon>
        <taxon>Metazoa</taxon>
        <taxon>Cnidaria</taxon>
        <taxon>Hydrozoa</taxon>
        <taxon>Hydroidolina</taxon>
        <taxon>Leptothecata</taxon>
        <taxon>Obeliida</taxon>
        <taxon>Clytiidae</taxon>
        <taxon>Clytia</taxon>
    </lineage>
</organism>
<dbReference type="Gene3D" id="3.10.20.90">
    <property type="entry name" value="Phosphatidylinositol 3-kinase Catalytic Subunit, Chain A, domain 1"/>
    <property type="match status" value="1"/>
</dbReference>
<evidence type="ECO:0000259" key="1">
    <source>
        <dbReference type="PROSITE" id="PS50053"/>
    </source>
</evidence>
<dbReference type="EnsemblMetazoa" id="CLYHEMT012174.1">
    <property type="protein sequence ID" value="CLYHEMP012174.1"/>
    <property type="gene ID" value="CLYHEMG012174"/>
</dbReference>
<dbReference type="InterPro" id="IPR029071">
    <property type="entry name" value="Ubiquitin-like_domsf"/>
</dbReference>
<dbReference type="AlphaFoldDB" id="A0A7M5VGM6"/>
<feature type="domain" description="Ubiquitin-like" evidence="1">
    <location>
        <begin position="84"/>
        <end position="162"/>
    </location>
</feature>
<evidence type="ECO:0000313" key="2">
    <source>
        <dbReference type="EnsemblMetazoa" id="CLYHEMP012174.1"/>
    </source>
</evidence>
<accession>A0A7M5VGM6</accession>
<protein>
    <recommendedName>
        <fullName evidence="1">Ubiquitin-like domain-containing protein</fullName>
    </recommendedName>
</protein>